<dbReference type="Proteomes" id="UP000177169">
    <property type="component" value="Unassembled WGS sequence"/>
</dbReference>
<proteinExistence type="predicted"/>
<dbReference type="AlphaFoldDB" id="A0A1F7YYD7"/>
<dbReference type="EMBL" id="MGGR01000032">
    <property type="protein sequence ID" value="OGM32376.1"/>
    <property type="molecule type" value="Genomic_DNA"/>
</dbReference>
<reference evidence="2 3" key="1">
    <citation type="journal article" date="2016" name="Nat. Commun.">
        <title>Thousands of microbial genomes shed light on interconnected biogeochemical processes in an aquifer system.</title>
        <authorList>
            <person name="Anantharaman K."/>
            <person name="Brown C.T."/>
            <person name="Hug L.A."/>
            <person name="Sharon I."/>
            <person name="Castelle C.J."/>
            <person name="Probst A.J."/>
            <person name="Thomas B.C."/>
            <person name="Singh A."/>
            <person name="Wilkins M.J."/>
            <person name="Karaoz U."/>
            <person name="Brodie E.L."/>
            <person name="Williams K.H."/>
            <person name="Hubbard S.S."/>
            <person name="Banfield J.F."/>
        </authorList>
    </citation>
    <scope>NUCLEOTIDE SEQUENCE [LARGE SCALE GENOMIC DNA]</scope>
</reference>
<comment type="caution">
    <text evidence="2">The sequence shown here is derived from an EMBL/GenBank/DDBJ whole genome shotgun (WGS) entry which is preliminary data.</text>
</comment>
<protein>
    <submittedName>
        <fullName evidence="2">Uncharacterized protein</fullName>
    </submittedName>
</protein>
<organism evidence="2 3">
    <name type="scientific">Candidatus Woesebacteria bacterium RIFCSPHIGHO2_02_FULL_39_13</name>
    <dbReference type="NCBI Taxonomy" id="1802505"/>
    <lineage>
        <taxon>Bacteria</taxon>
        <taxon>Candidatus Woeseibacteriota</taxon>
    </lineage>
</organism>
<feature type="region of interest" description="Disordered" evidence="1">
    <location>
        <begin position="1"/>
        <end position="22"/>
    </location>
</feature>
<evidence type="ECO:0000256" key="1">
    <source>
        <dbReference type="SAM" id="MobiDB-lite"/>
    </source>
</evidence>
<evidence type="ECO:0000313" key="3">
    <source>
        <dbReference type="Proteomes" id="UP000177169"/>
    </source>
</evidence>
<gene>
    <name evidence="2" type="ORF">A3D01_04295</name>
</gene>
<sequence>MSEDKIETVQTSGAETPPTFTELTPYDAATLYFRRYQLKHQRVEAGGVSPNDLQQEKELLKVSRWLDTFTAKHPEGNLDEALLQIQQEEQRTDSETIRESKEPVRRELEYLVKTLNKDLGRLPIDEEKQYLLDKRQEKAVETQADSEQKEAEFIDEVLRRGIYRVHFSGMVARDDGGPAGMVGFQTFYSPLGLEREWERGLPKVLEYEIPEIMDSGLSPDLKQFMAAENIIDGVVFSAQYQRKTRTVVTEREVEKVDMWGRKTKEKITETREEFSHNEALKYPGTDEGLVRVVYQTLVREADSSSMYTDLNTRPGNMLILDMMLPVSVAVKLAGQGKENPSFIRRVVEAAVLDENLGVQSCLNRQKGYEFSNSNLSFLDSSKERLEHPALKIGKGGIPPYEDEDWRKGKMLIDINLSVPEKDVRPVVGLSDRPTQISLARSRLKALIVSP</sequence>
<feature type="compositionally biased region" description="Polar residues" evidence="1">
    <location>
        <begin position="8"/>
        <end position="22"/>
    </location>
</feature>
<evidence type="ECO:0000313" key="2">
    <source>
        <dbReference type="EMBL" id="OGM32376.1"/>
    </source>
</evidence>
<dbReference type="STRING" id="1802505.A3D01_04295"/>
<name>A0A1F7YYD7_9BACT</name>
<accession>A0A1F7YYD7</accession>